<keyword evidence="3" id="KW-1185">Reference proteome</keyword>
<reference evidence="2 3" key="1">
    <citation type="submission" date="2018-03" db="EMBL/GenBank/DDBJ databases">
        <title>Genomic Encyclopedia of Archaeal and Bacterial Type Strains, Phase II (KMG-II): from individual species to whole genera.</title>
        <authorList>
            <person name="Goeker M."/>
        </authorList>
    </citation>
    <scope>NUCLEOTIDE SEQUENCE [LARGE SCALE GENOMIC DNA]</scope>
    <source>
        <strain evidence="2 3">DSM 100673</strain>
    </source>
</reference>
<dbReference type="PANTHER" id="PTHR38011">
    <property type="entry name" value="DIHYDROFOLATE REDUCTASE FAMILY PROTEIN (AFU_ORTHOLOGUE AFUA_8G06820)"/>
    <property type="match status" value="1"/>
</dbReference>
<name>A0A2P8F955_9RHOB</name>
<dbReference type="Gene3D" id="3.40.430.10">
    <property type="entry name" value="Dihydrofolate Reductase, subunit A"/>
    <property type="match status" value="1"/>
</dbReference>
<evidence type="ECO:0000259" key="1">
    <source>
        <dbReference type="Pfam" id="PF01872"/>
    </source>
</evidence>
<dbReference type="RefSeq" id="WP_106609518.1">
    <property type="nucleotide sequence ID" value="NZ_PYGJ01000012.1"/>
</dbReference>
<gene>
    <name evidence="2" type="ORF">CLV88_112126</name>
</gene>
<dbReference type="InterPro" id="IPR024072">
    <property type="entry name" value="DHFR-like_dom_sf"/>
</dbReference>
<evidence type="ECO:0000313" key="3">
    <source>
        <dbReference type="Proteomes" id="UP000240418"/>
    </source>
</evidence>
<accession>A0A2P8F955</accession>
<sequence>MHPIIYDVAVSLDDYICDPGGDVSQFTHDGEVVEDYQQRLAGYASAIMGRATYEIGYAHGMQPGQNPYPHMSTFVFSDSLKVPENCEISVLARAAQDEVLRLKAQGDGPIYLCGGGVFAGALLRDRLIDRVIFKRAPVVLGGGVPVFSGISEPVRLKRISSRGYDNGYVLETFET</sequence>
<dbReference type="SUPFAM" id="SSF53597">
    <property type="entry name" value="Dihydrofolate reductase-like"/>
    <property type="match status" value="1"/>
</dbReference>
<dbReference type="OrthoDB" id="7949219at2"/>
<dbReference type="GO" id="GO:0009231">
    <property type="term" value="P:riboflavin biosynthetic process"/>
    <property type="evidence" value="ECO:0007669"/>
    <property type="project" value="InterPro"/>
</dbReference>
<proteinExistence type="predicted"/>
<feature type="domain" description="Bacterial bifunctional deaminase-reductase C-terminal" evidence="1">
    <location>
        <begin position="4"/>
        <end position="170"/>
    </location>
</feature>
<dbReference type="Proteomes" id="UP000240418">
    <property type="component" value="Unassembled WGS sequence"/>
</dbReference>
<dbReference type="AlphaFoldDB" id="A0A2P8F955"/>
<dbReference type="InterPro" id="IPR050765">
    <property type="entry name" value="Riboflavin_Biosynth_HTPR"/>
</dbReference>
<dbReference type="Pfam" id="PF01872">
    <property type="entry name" value="RibD_C"/>
    <property type="match status" value="1"/>
</dbReference>
<dbReference type="InterPro" id="IPR002734">
    <property type="entry name" value="RibDG_C"/>
</dbReference>
<evidence type="ECO:0000313" key="2">
    <source>
        <dbReference type="EMBL" id="PSL18202.1"/>
    </source>
</evidence>
<dbReference type="GO" id="GO:0008703">
    <property type="term" value="F:5-amino-6-(5-phosphoribosylamino)uracil reductase activity"/>
    <property type="evidence" value="ECO:0007669"/>
    <property type="project" value="InterPro"/>
</dbReference>
<comment type="caution">
    <text evidence="2">The sequence shown here is derived from an EMBL/GenBank/DDBJ whole genome shotgun (WGS) entry which is preliminary data.</text>
</comment>
<protein>
    <submittedName>
        <fullName evidence="2">Dihydrofolate reductase</fullName>
    </submittedName>
</protein>
<dbReference type="PANTHER" id="PTHR38011:SF11">
    <property type="entry name" value="2,5-DIAMINO-6-RIBOSYLAMINO-4(3H)-PYRIMIDINONE 5'-PHOSPHATE REDUCTASE"/>
    <property type="match status" value="1"/>
</dbReference>
<dbReference type="EMBL" id="PYGJ01000012">
    <property type="protein sequence ID" value="PSL18202.1"/>
    <property type="molecule type" value="Genomic_DNA"/>
</dbReference>
<organism evidence="2 3">
    <name type="scientific">Shimia abyssi</name>
    <dbReference type="NCBI Taxonomy" id="1662395"/>
    <lineage>
        <taxon>Bacteria</taxon>
        <taxon>Pseudomonadati</taxon>
        <taxon>Pseudomonadota</taxon>
        <taxon>Alphaproteobacteria</taxon>
        <taxon>Rhodobacterales</taxon>
        <taxon>Roseobacteraceae</taxon>
    </lineage>
</organism>